<feature type="compositionally biased region" description="Basic and acidic residues" evidence="1">
    <location>
        <begin position="11"/>
        <end position="22"/>
    </location>
</feature>
<evidence type="ECO:0000313" key="2">
    <source>
        <dbReference type="EMBL" id="KAF9513477.1"/>
    </source>
</evidence>
<feature type="compositionally biased region" description="Pro residues" evidence="1">
    <location>
        <begin position="31"/>
        <end position="41"/>
    </location>
</feature>
<evidence type="ECO:0000313" key="3">
    <source>
        <dbReference type="Proteomes" id="UP000886523"/>
    </source>
</evidence>
<dbReference type="AlphaFoldDB" id="A0A9P6AX37"/>
<feature type="region of interest" description="Disordered" evidence="1">
    <location>
        <begin position="1"/>
        <end position="177"/>
    </location>
</feature>
<gene>
    <name evidence="2" type="ORF">BS47DRAFT_1362455</name>
</gene>
<proteinExistence type="predicted"/>
<feature type="compositionally biased region" description="Polar residues" evidence="1">
    <location>
        <begin position="163"/>
        <end position="177"/>
    </location>
</feature>
<name>A0A9P6AX37_9AGAM</name>
<accession>A0A9P6AX37</accession>
<dbReference type="Proteomes" id="UP000886523">
    <property type="component" value="Unassembled WGS sequence"/>
</dbReference>
<organism evidence="2 3">
    <name type="scientific">Hydnum rufescens UP504</name>
    <dbReference type="NCBI Taxonomy" id="1448309"/>
    <lineage>
        <taxon>Eukaryota</taxon>
        <taxon>Fungi</taxon>
        <taxon>Dikarya</taxon>
        <taxon>Basidiomycota</taxon>
        <taxon>Agaricomycotina</taxon>
        <taxon>Agaricomycetes</taxon>
        <taxon>Cantharellales</taxon>
        <taxon>Hydnaceae</taxon>
        <taxon>Hydnum</taxon>
    </lineage>
</organism>
<evidence type="ECO:0000256" key="1">
    <source>
        <dbReference type="SAM" id="MobiDB-lite"/>
    </source>
</evidence>
<feature type="compositionally biased region" description="Polar residues" evidence="1">
    <location>
        <begin position="57"/>
        <end position="70"/>
    </location>
</feature>
<dbReference type="EMBL" id="MU128972">
    <property type="protein sequence ID" value="KAF9513477.1"/>
    <property type="molecule type" value="Genomic_DNA"/>
</dbReference>
<reference evidence="2" key="1">
    <citation type="journal article" date="2020" name="Nat. Commun.">
        <title>Large-scale genome sequencing of mycorrhizal fungi provides insights into the early evolution of symbiotic traits.</title>
        <authorList>
            <person name="Miyauchi S."/>
            <person name="Kiss E."/>
            <person name="Kuo A."/>
            <person name="Drula E."/>
            <person name="Kohler A."/>
            <person name="Sanchez-Garcia M."/>
            <person name="Morin E."/>
            <person name="Andreopoulos B."/>
            <person name="Barry K.W."/>
            <person name="Bonito G."/>
            <person name="Buee M."/>
            <person name="Carver A."/>
            <person name="Chen C."/>
            <person name="Cichocki N."/>
            <person name="Clum A."/>
            <person name="Culley D."/>
            <person name="Crous P.W."/>
            <person name="Fauchery L."/>
            <person name="Girlanda M."/>
            <person name="Hayes R.D."/>
            <person name="Keri Z."/>
            <person name="LaButti K."/>
            <person name="Lipzen A."/>
            <person name="Lombard V."/>
            <person name="Magnuson J."/>
            <person name="Maillard F."/>
            <person name="Murat C."/>
            <person name="Nolan M."/>
            <person name="Ohm R.A."/>
            <person name="Pangilinan J."/>
            <person name="Pereira M.F."/>
            <person name="Perotto S."/>
            <person name="Peter M."/>
            <person name="Pfister S."/>
            <person name="Riley R."/>
            <person name="Sitrit Y."/>
            <person name="Stielow J.B."/>
            <person name="Szollosi G."/>
            <person name="Zifcakova L."/>
            <person name="Stursova M."/>
            <person name="Spatafora J.W."/>
            <person name="Tedersoo L."/>
            <person name="Vaario L.M."/>
            <person name="Yamada A."/>
            <person name="Yan M."/>
            <person name="Wang P."/>
            <person name="Xu J."/>
            <person name="Bruns T."/>
            <person name="Baldrian P."/>
            <person name="Vilgalys R."/>
            <person name="Dunand C."/>
            <person name="Henrissat B."/>
            <person name="Grigoriev I.V."/>
            <person name="Hibbett D."/>
            <person name="Nagy L.G."/>
            <person name="Martin F.M."/>
        </authorList>
    </citation>
    <scope>NUCLEOTIDE SEQUENCE</scope>
    <source>
        <strain evidence="2">UP504</strain>
    </source>
</reference>
<sequence>MPMNDDAPNEDMGRCQNRYEPHTHHHRFLPELPPNKTPPPLEMTMHPPTESPKCDQPNKTQKQGRTTQGPGTLDEPHTCFSRIAQEEQYFHLSLPPALTPKSKTRNPAKDSRENGRPQTPKMMPSQYKTVPHTHFSGIQIETPEMTTYPNSEVPSCTPDHTHPNGTTPHKNKTELPN</sequence>
<feature type="compositionally biased region" description="Polar residues" evidence="1">
    <location>
        <begin position="144"/>
        <end position="154"/>
    </location>
</feature>
<keyword evidence="3" id="KW-1185">Reference proteome</keyword>
<comment type="caution">
    <text evidence="2">The sequence shown here is derived from an EMBL/GenBank/DDBJ whole genome shotgun (WGS) entry which is preliminary data.</text>
</comment>
<protein>
    <submittedName>
        <fullName evidence="2">Uncharacterized protein</fullName>
    </submittedName>
</protein>